<name>A0ABP9WF15_9MICO</name>
<comment type="caution">
    <text evidence="1">The sequence shown here is derived from an EMBL/GenBank/DDBJ whole genome shotgun (WGS) entry which is preliminary data.</text>
</comment>
<sequence length="361" mass="41582">MLSLAVTTFGFRSVVAAHRARLQSHLGWTNERYDGAKTEALLDGWIWTWEGSLTALTQDEGFWVWRDGRDAVDSTLARAEMRFPDHWHTSPAALADRSRLYVEGVGMKRAARLFPQDDVEARLTLIALSTVLRFDRQEAWTDFNPYMREVCRGIDVRRAVRNLERYGYVEVAEDRAHVRFTQAYADTLADYAAHWKTRENRNRETEYEERWTAAHRRPQWVGAEREARGARWYMYALETTADLTITVNGVTEEFPTGTRCYVGISTLPEMRALEHFDASECGYNPRLHALKQAAEAVNRDHPALVSVQLESHSADEMTWLQAQQRERFLVQSGLARGLPLLNIQYTLGKDWMTGGDHTARR</sequence>
<reference evidence="1 2" key="1">
    <citation type="submission" date="2024-02" db="EMBL/GenBank/DDBJ databases">
        <title>Lysinimicrobium sediminis NBRC 112286.</title>
        <authorList>
            <person name="Ichikawa N."/>
            <person name="Katano-Makiyama Y."/>
            <person name="Hidaka K."/>
        </authorList>
    </citation>
    <scope>NUCLEOTIDE SEQUENCE [LARGE SCALE GENOMIC DNA]</scope>
    <source>
        <strain evidence="1 2">NBRC 112286</strain>
    </source>
</reference>
<dbReference type="Proteomes" id="UP001426770">
    <property type="component" value="Unassembled WGS sequence"/>
</dbReference>
<keyword evidence="2" id="KW-1185">Reference proteome</keyword>
<evidence type="ECO:0008006" key="3">
    <source>
        <dbReference type="Google" id="ProtNLM"/>
    </source>
</evidence>
<evidence type="ECO:0000313" key="2">
    <source>
        <dbReference type="Proteomes" id="UP001426770"/>
    </source>
</evidence>
<gene>
    <name evidence="1" type="ORF">Lsed01_00834</name>
</gene>
<dbReference type="EMBL" id="BAABRR010000003">
    <property type="protein sequence ID" value="GAA5518407.1"/>
    <property type="molecule type" value="Genomic_DNA"/>
</dbReference>
<organism evidence="1 2">
    <name type="scientific">Demequina sediminis</name>
    <dbReference type="NCBI Taxonomy" id="1930058"/>
    <lineage>
        <taxon>Bacteria</taxon>
        <taxon>Bacillati</taxon>
        <taxon>Actinomycetota</taxon>
        <taxon>Actinomycetes</taxon>
        <taxon>Micrococcales</taxon>
        <taxon>Demequinaceae</taxon>
        <taxon>Demequina</taxon>
    </lineage>
</organism>
<protein>
    <recommendedName>
        <fullName evidence="3">Replication-relaxation</fullName>
    </recommendedName>
</protein>
<evidence type="ECO:0000313" key="1">
    <source>
        <dbReference type="EMBL" id="GAA5518407.1"/>
    </source>
</evidence>
<proteinExistence type="predicted"/>
<accession>A0ABP9WF15</accession>